<proteinExistence type="predicted"/>
<dbReference type="InterPro" id="IPR003323">
    <property type="entry name" value="OTU_dom"/>
</dbReference>
<reference evidence="4 5" key="1">
    <citation type="submission" date="2025-04" db="UniProtKB">
        <authorList>
            <consortium name="RefSeq"/>
        </authorList>
    </citation>
    <scope>IDENTIFICATION</scope>
    <source>
        <tissue evidence="4 5">Total insect</tissue>
    </source>
</reference>
<dbReference type="Pfam" id="PF02338">
    <property type="entry name" value="OTU"/>
    <property type="match status" value="1"/>
</dbReference>
<name>A0A6P9AD36_THRPL</name>
<dbReference type="PANTHER" id="PTHR12419">
    <property type="entry name" value="OTU DOMAIN CONTAINING PROTEIN"/>
    <property type="match status" value="1"/>
</dbReference>
<keyword evidence="3" id="KW-1185">Reference proteome</keyword>
<dbReference type="GeneID" id="117653558"/>
<feature type="compositionally biased region" description="Polar residues" evidence="1">
    <location>
        <begin position="339"/>
        <end position="356"/>
    </location>
</feature>
<feature type="region of interest" description="Disordered" evidence="1">
    <location>
        <begin position="1"/>
        <end position="38"/>
    </location>
</feature>
<feature type="compositionally biased region" description="Low complexity" evidence="1">
    <location>
        <begin position="383"/>
        <end position="400"/>
    </location>
</feature>
<dbReference type="PROSITE" id="PS50802">
    <property type="entry name" value="OTU"/>
    <property type="match status" value="1"/>
</dbReference>
<evidence type="ECO:0000313" key="5">
    <source>
        <dbReference type="RefSeq" id="XP_034255220.1"/>
    </source>
</evidence>
<dbReference type="Gene3D" id="3.90.70.80">
    <property type="match status" value="1"/>
</dbReference>
<dbReference type="RefSeq" id="XP_034255220.1">
    <property type="nucleotide sequence ID" value="XM_034399329.1"/>
</dbReference>
<feature type="compositionally biased region" description="Pro residues" evidence="1">
    <location>
        <begin position="419"/>
        <end position="429"/>
    </location>
</feature>
<accession>A0A6P9AD36</accession>
<protein>
    <submittedName>
        <fullName evidence="4 5">Endochitinase A1-like</fullName>
    </submittedName>
</protein>
<dbReference type="GO" id="GO:0004843">
    <property type="term" value="F:cysteine-type deubiquitinase activity"/>
    <property type="evidence" value="ECO:0007669"/>
    <property type="project" value="TreeGrafter"/>
</dbReference>
<dbReference type="SUPFAM" id="SSF54001">
    <property type="entry name" value="Cysteine proteinases"/>
    <property type="match status" value="1"/>
</dbReference>
<dbReference type="OrthoDB" id="409956at2759"/>
<dbReference type="GO" id="GO:0016579">
    <property type="term" value="P:protein deubiquitination"/>
    <property type="evidence" value="ECO:0007669"/>
    <property type="project" value="TreeGrafter"/>
</dbReference>
<dbReference type="AlphaFoldDB" id="A0A6P9AD36"/>
<sequence>MDGSETEVIDLTLDEDDDLLDSTLPSQCGGDALKGEDNASIYSLETLPTSLSRMETVLGVRDAAGKGLPTLAENDENDGEQEDSRNNVRPGNGGHDVVLPAEAASSPSSRRSPKQMEPTAAADVPDDEPLFPWIDPFHVSRPTFQFDKGQVTVREIPGDGHCLFRSCLHQRRSPDRRRTLPSDAEVNRLRNEVAAYMRDHRAKYRAFFSDRILNDSISTVESGGWGDCASLSAIANMWRCPIEVYVEMGAVIQHLPDDEDSDAADSRPDAPALRLAYRCAEEDGNWIHNHYDSVESVVLDTASSAPRSPPPFPSTEETGQPRTASSPPPFPSMEETEQPRTASSPEPSMSTHSTAPSPGGRSSRKRTLQRGTPANSAKRSGGPSATSTPFAASCPAPFAAGDGLGVDRNSSQDLVDPASPAPALTPPGSPHDQCVSASQETLKAKQGSVAPEPSEKRAAVQNRLRPSSSASGSDRLETTVLPPLLTGNDPSLAAEPSTDLTDGHLDLTDLPQPALSATEKTSEWLSKVWDLGIDVDEVVAAFASSPEDEGEYLEDVSDKTQAASPGHGDEAKLVADAQCSISSVVVCDTVIRSYSNCDIGSPRKTKNAPNLAISTRTISTNVSLSNGKLIGTFQVFY</sequence>
<evidence type="ECO:0000256" key="1">
    <source>
        <dbReference type="SAM" id="MobiDB-lite"/>
    </source>
</evidence>
<dbReference type="InterPro" id="IPR038765">
    <property type="entry name" value="Papain-like_cys_pep_sf"/>
</dbReference>
<feature type="region of interest" description="Disordered" evidence="1">
    <location>
        <begin position="300"/>
        <end position="507"/>
    </location>
</feature>
<dbReference type="CDD" id="cd22744">
    <property type="entry name" value="OTU"/>
    <property type="match status" value="1"/>
</dbReference>
<evidence type="ECO:0000313" key="3">
    <source>
        <dbReference type="Proteomes" id="UP000515158"/>
    </source>
</evidence>
<evidence type="ECO:0000259" key="2">
    <source>
        <dbReference type="PROSITE" id="PS50802"/>
    </source>
</evidence>
<feature type="region of interest" description="Disordered" evidence="1">
    <location>
        <begin position="65"/>
        <end position="127"/>
    </location>
</feature>
<feature type="compositionally biased region" description="Acidic residues" evidence="1">
    <location>
        <begin position="1"/>
        <end position="20"/>
    </location>
</feature>
<dbReference type="PANTHER" id="PTHR12419:SF10">
    <property type="entry name" value="DEUBIQUITINASE OTUD6B"/>
    <property type="match status" value="1"/>
</dbReference>
<dbReference type="KEGG" id="tpal:117653558"/>
<dbReference type="Proteomes" id="UP000515158">
    <property type="component" value="Unplaced"/>
</dbReference>
<dbReference type="RefSeq" id="XP_034255219.1">
    <property type="nucleotide sequence ID" value="XM_034399328.1"/>
</dbReference>
<feature type="compositionally biased region" description="Polar residues" evidence="1">
    <location>
        <begin position="315"/>
        <end position="325"/>
    </location>
</feature>
<organism evidence="4">
    <name type="scientific">Thrips palmi</name>
    <name type="common">Melon thrips</name>
    <dbReference type="NCBI Taxonomy" id="161013"/>
    <lineage>
        <taxon>Eukaryota</taxon>
        <taxon>Metazoa</taxon>
        <taxon>Ecdysozoa</taxon>
        <taxon>Arthropoda</taxon>
        <taxon>Hexapoda</taxon>
        <taxon>Insecta</taxon>
        <taxon>Pterygota</taxon>
        <taxon>Neoptera</taxon>
        <taxon>Paraneoptera</taxon>
        <taxon>Thysanoptera</taxon>
        <taxon>Terebrantia</taxon>
        <taxon>Thripoidea</taxon>
        <taxon>Thripidae</taxon>
        <taxon>Thrips</taxon>
    </lineage>
</organism>
<gene>
    <name evidence="4 5" type="primary">LOC117653558</name>
</gene>
<feature type="domain" description="OTU" evidence="2">
    <location>
        <begin position="151"/>
        <end position="297"/>
    </location>
</feature>
<evidence type="ECO:0000313" key="4">
    <source>
        <dbReference type="RefSeq" id="XP_034255219.1"/>
    </source>
</evidence>
<dbReference type="InterPro" id="IPR050704">
    <property type="entry name" value="Peptidase_C85-like"/>
</dbReference>
<feature type="compositionally biased region" description="Polar residues" evidence="1">
    <location>
        <begin position="369"/>
        <end position="378"/>
    </location>
</feature>